<gene>
    <name evidence="2" type="ORF">ABR65_04375</name>
</gene>
<name>A0A0R2P0N7_9ACTN</name>
<dbReference type="Pfam" id="PF13456">
    <property type="entry name" value="RVT_3"/>
    <property type="match status" value="1"/>
</dbReference>
<dbReference type="PANTHER" id="PTHR46387">
    <property type="entry name" value="POLYNUCLEOTIDYL TRANSFERASE, RIBONUCLEASE H-LIKE SUPERFAMILY PROTEIN"/>
    <property type="match status" value="1"/>
</dbReference>
<evidence type="ECO:0000313" key="2">
    <source>
        <dbReference type="EMBL" id="KRO31500.1"/>
    </source>
</evidence>
<proteinExistence type="predicted"/>
<dbReference type="PANTHER" id="PTHR46387:SF2">
    <property type="entry name" value="RIBONUCLEASE HI"/>
    <property type="match status" value="1"/>
</dbReference>
<comment type="caution">
    <text evidence="2">The sequence shown here is derived from an EMBL/GenBank/DDBJ whole genome shotgun (WGS) entry which is preliminary data.</text>
</comment>
<dbReference type="GO" id="GO:0003676">
    <property type="term" value="F:nucleic acid binding"/>
    <property type="evidence" value="ECO:0007669"/>
    <property type="project" value="InterPro"/>
</dbReference>
<dbReference type="InterPro" id="IPR036397">
    <property type="entry name" value="RNaseH_sf"/>
</dbReference>
<evidence type="ECO:0000259" key="1">
    <source>
        <dbReference type="PROSITE" id="PS50879"/>
    </source>
</evidence>
<organism evidence="2 3">
    <name type="scientific">Actinobacteria bacterium BACL2 MAG-121220-bin52</name>
    <dbReference type="NCBI Taxonomy" id="1655573"/>
    <lineage>
        <taxon>Bacteria</taxon>
        <taxon>Bacillati</taxon>
        <taxon>Actinomycetota</taxon>
        <taxon>Actinomycetes</taxon>
        <taxon>Actinomycetes incertae sedis</taxon>
        <taxon>ac1 cluster</taxon>
    </lineage>
</organism>
<dbReference type="CDD" id="cd09279">
    <property type="entry name" value="RNase_HI_like"/>
    <property type="match status" value="1"/>
</dbReference>
<dbReference type="Proteomes" id="UP000054017">
    <property type="component" value="Unassembled WGS sequence"/>
</dbReference>
<dbReference type="EMBL" id="LIAX01000301">
    <property type="protein sequence ID" value="KRO31500.1"/>
    <property type="molecule type" value="Genomic_DNA"/>
</dbReference>
<evidence type="ECO:0000313" key="3">
    <source>
        <dbReference type="Proteomes" id="UP000054017"/>
    </source>
</evidence>
<dbReference type="PROSITE" id="PS50879">
    <property type="entry name" value="RNASE_H_1"/>
    <property type="match status" value="1"/>
</dbReference>
<accession>A0A0R2P0N7</accession>
<feature type="domain" description="RNase H type-1" evidence="1">
    <location>
        <begin position="1"/>
        <end position="131"/>
    </location>
</feature>
<dbReference type="SUPFAM" id="SSF53098">
    <property type="entry name" value="Ribonuclease H-like"/>
    <property type="match status" value="1"/>
</dbReference>
<dbReference type="InterPro" id="IPR012337">
    <property type="entry name" value="RNaseH-like_sf"/>
</dbReference>
<dbReference type="GO" id="GO:0004523">
    <property type="term" value="F:RNA-DNA hybrid ribonuclease activity"/>
    <property type="evidence" value="ECO:0007669"/>
    <property type="project" value="InterPro"/>
</dbReference>
<dbReference type="AlphaFoldDB" id="A0A0R2P0N7"/>
<sequence length="133" mass="14476">MARELIIYADGGSRGNPGQAAYGALVCEGDKVLIEIAEKIGIATNNVAEYQGLIAGLRAANKIDPAAHIEARLDSKLVVEQMSGRWKIKNIPLAKLAMEAKKIHSPELITFTWIPREENHAADRLVNLALDGY</sequence>
<dbReference type="InterPro" id="IPR002156">
    <property type="entry name" value="RNaseH_domain"/>
</dbReference>
<reference evidence="2 3" key="1">
    <citation type="submission" date="2015-10" db="EMBL/GenBank/DDBJ databases">
        <title>Metagenome-Assembled Genomes uncover a global brackish microbiome.</title>
        <authorList>
            <person name="Hugerth L.W."/>
            <person name="Larsson J."/>
            <person name="Alneberg J."/>
            <person name="Lindh M.V."/>
            <person name="Legrand C."/>
            <person name="Pinhassi J."/>
            <person name="Andersson A.F."/>
        </authorList>
    </citation>
    <scope>NUCLEOTIDE SEQUENCE [LARGE SCALE GENOMIC DNA]</scope>
    <source>
        <strain evidence="2">BACL2 MAG-121220-bin52</strain>
    </source>
</reference>
<dbReference type="Gene3D" id="3.30.420.10">
    <property type="entry name" value="Ribonuclease H-like superfamily/Ribonuclease H"/>
    <property type="match status" value="1"/>
</dbReference>
<protein>
    <submittedName>
        <fullName evidence="2">Ribonuclease H</fullName>
    </submittedName>
</protein>